<evidence type="ECO:0000259" key="2">
    <source>
        <dbReference type="PROSITE" id="PS51644"/>
    </source>
</evidence>
<dbReference type="EMBL" id="BMAR01000008">
    <property type="protein sequence ID" value="GFR44712.1"/>
    <property type="molecule type" value="Genomic_DNA"/>
</dbReference>
<keyword evidence="4" id="KW-1185">Reference proteome</keyword>
<feature type="non-terminal residue" evidence="3">
    <location>
        <position position="1"/>
    </location>
</feature>
<dbReference type="InterPro" id="IPR025605">
    <property type="entry name" value="OST-HTH/LOTUS_dom"/>
</dbReference>
<evidence type="ECO:0000313" key="3">
    <source>
        <dbReference type="EMBL" id="GFR44712.1"/>
    </source>
</evidence>
<dbReference type="AlphaFoldDB" id="A0AAD3DQC8"/>
<feature type="region of interest" description="Disordered" evidence="1">
    <location>
        <begin position="294"/>
        <end position="322"/>
    </location>
</feature>
<dbReference type="PANTHER" id="PTHR14296:SF3">
    <property type="entry name" value="DIKAR, ISOFORM F"/>
    <property type="match status" value="1"/>
</dbReference>
<feature type="compositionally biased region" description="Acidic residues" evidence="1">
    <location>
        <begin position="580"/>
        <end position="590"/>
    </location>
</feature>
<feature type="compositionally biased region" description="Basic residues" evidence="1">
    <location>
        <begin position="609"/>
        <end position="620"/>
    </location>
</feature>
<dbReference type="GO" id="GO:0006355">
    <property type="term" value="P:regulation of DNA-templated transcription"/>
    <property type="evidence" value="ECO:0007669"/>
    <property type="project" value="InterPro"/>
</dbReference>
<feature type="compositionally biased region" description="Low complexity" evidence="1">
    <location>
        <begin position="406"/>
        <end position="435"/>
    </location>
</feature>
<feature type="compositionally biased region" description="Acidic residues" evidence="1">
    <location>
        <begin position="526"/>
        <end position="548"/>
    </location>
</feature>
<evidence type="ECO:0000256" key="1">
    <source>
        <dbReference type="SAM" id="MobiDB-lite"/>
    </source>
</evidence>
<dbReference type="Proteomes" id="UP001054857">
    <property type="component" value="Unassembled WGS sequence"/>
</dbReference>
<dbReference type="PANTHER" id="PTHR14296">
    <property type="entry name" value="REMODELING AND SPACING FACTOR 1"/>
    <property type="match status" value="1"/>
</dbReference>
<feature type="compositionally biased region" description="Low complexity" evidence="1">
    <location>
        <begin position="483"/>
        <end position="505"/>
    </location>
</feature>
<protein>
    <recommendedName>
        <fullName evidence="2">HTH OST-type domain-containing protein</fullName>
    </recommendedName>
</protein>
<gene>
    <name evidence="3" type="ORF">Agub_g5712</name>
</gene>
<feature type="region of interest" description="Disordered" evidence="1">
    <location>
        <begin position="1002"/>
        <end position="1063"/>
    </location>
</feature>
<dbReference type="GO" id="GO:0031213">
    <property type="term" value="C:RSF complex"/>
    <property type="evidence" value="ECO:0007669"/>
    <property type="project" value="InterPro"/>
</dbReference>
<feature type="compositionally biased region" description="Gly residues" evidence="1">
    <location>
        <begin position="954"/>
        <end position="972"/>
    </location>
</feature>
<feature type="compositionally biased region" description="Low complexity" evidence="1">
    <location>
        <begin position="831"/>
        <end position="846"/>
    </location>
</feature>
<feature type="region of interest" description="Disordered" evidence="1">
    <location>
        <begin position="954"/>
        <end position="973"/>
    </location>
</feature>
<dbReference type="Gene3D" id="3.30.420.610">
    <property type="entry name" value="LOTUS domain-like"/>
    <property type="match status" value="1"/>
</dbReference>
<comment type="caution">
    <text evidence="3">The sequence shown here is derived from an EMBL/GenBank/DDBJ whole genome shotgun (WGS) entry which is preliminary data.</text>
</comment>
<feature type="compositionally biased region" description="Basic and acidic residues" evidence="1">
    <location>
        <begin position="591"/>
        <end position="608"/>
    </location>
</feature>
<feature type="compositionally biased region" description="Low complexity" evidence="1">
    <location>
        <begin position="549"/>
        <end position="566"/>
    </location>
</feature>
<dbReference type="InterPro" id="IPR041966">
    <property type="entry name" value="LOTUS-like"/>
</dbReference>
<reference evidence="3 4" key="1">
    <citation type="journal article" date="2021" name="Sci. Rep.">
        <title>Genome sequencing of the multicellular alga Astrephomene provides insights into convergent evolution of germ-soma differentiation.</title>
        <authorList>
            <person name="Yamashita S."/>
            <person name="Yamamoto K."/>
            <person name="Matsuzaki R."/>
            <person name="Suzuki S."/>
            <person name="Yamaguchi H."/>
            <person name="Hirooka S."/>
            <person name="Minakuchi Y."/>
            <person name="Miyagishima S."/>
            <person name="Kawachi M."/>
            <person name="Toyoda A."/>
            <person name="Nozaki H."/>
        </authorList>
    </citation>
    <scope>NUCLEOTIDE SEQUENCE [LARGE SCALE GENOMIC DNA]</scope>
    <source>
        <strain evidence="3 4">NIES-4017</strain>
    </source>
</reference>
<sequence>MDPQVVHRLRRLLLFHPDGLPIHLVPHNWQVAYGVPLLPHLLGYQSCSQLLAAAPQAASIGPPPEYRVTAVLTAAGVEELFEYVRSEVEGLPPADALGHGRAQPQQGRHVSYELVLSAMQYYLANRPLESYGLPPPRGLQELMHLDRRVGAAVEAFCAGRCVVSLWELQRHICTTEVVPEYGRLRLGPLAAHPAVRRVFFSSPPAAAAAAGGPPGQPPSAPPLPAYAQDPGAAIPHISAFDVAAAVRRQLAVRGVKACRAAAAAGVASAQGAALVSAVLEDVAAAAGMPVVPTASNCNPPGQQSQAGPAPRSGHSASQPLPQQPCTPLAWRLGVAVFDLLLYVNIAAAAIEGEQAAALRGAAGAVRQEAPLPPPASAPAQAVKEEDSGPRRKSKKEEKKNQKKKLQGAAEEPQQQPQQGAGTAAAAANPGGARRGVQPQAAPLLVDPSHYGFLSPSQQAALSRRQLKDMFIPSTRRGPHPHPHQQLPAAPPAGAAARRMSDALAALREEREGAGAAAAARTVTTAEELEADDDEEDDSSDSDSGDEESSSSSSSGDSSSSSSSGDSSSDEESSSSSSSSSDDDSDTSAESDSDRGRGGKRRQLSDARRSSQKKANVRRTRGGSGDDSEEEEEEEDGGGSDGGDEVGLLLGGLANPGAQLPRVPGPLECSAEARQSLGKLHGLPANYNADQLQAAFQRLLSQVLGGARVQAQPERSFYVSVVALLVQQFVAPIIRAQAGSKSAQPKGRKALAAKVAHIEQKYSASPLIHMLLRALHAAMRGRMPVHEAQMAAVREYDKEAVALAEATVVQTATANVRQKSQGGRGSGQAPRKGGAAAKAGVEKSISSSEEEDDDGDAPYIRDAAGRAALRGKVVGEGRRVGVLGGAGKRRQKKAAEAGSGGQGAAAAVISVNAQQGVVSSLLAVEAALVAARPAAGWTPEALACLRTRLFQCEGGRGGSGDDAGAAAGAGGRGSQQVGPYFGSAKMRALATFFDFMVRGQLAQAAPEQQQQPLPQQQQPQELQQQQQPQHEQLQRPQQQQQQGASNPAPTAPAEAPAELPACQLPRAHILAALR</sequence>
<feature type="compositionally biased region" description="Low complexity" evidence="1">
    <location>
        <begin position="299"/>
        <end position="310"/>
    </location>
</feature>
<organism evidence="3 4">
    <name type="scientific">Astrephomene gubernaculifera</name>
    <dbReference type="NCBI Taxonomy" id="47775"/>
    <lineage>
        <taxon>Eukaryota</taxon>
        <taxon>Viridiplantae</taxon>
        <taxon>Chlorophyta</taxon>
        <taxon>core chlorophytes</taxon>
        <taxon>Chlorophyceae</taxon>
        <taxon>CS clade</taxon>
        <taxon>Chlamydomonadales</taxon>
        <taxon>Astrephomenaceae</taxon>
        <taxon>Astrephomene</taxon>
    </lineage>
</organism>
<feature type="domain" description="HTH OST-type" evidence="2">
    <location>
        <begin position="1"/>
        <end position="74"/>
    </location>
</feature>
<evidence type="ECO:0000313" key="4">
    <source>
        <dbReference type="Proteomes" id="UP001054857"/>
    </source>
</evidence>
<proteinExistence type="predicted"/>
<feature type="region of interest" description="Disordered" evidence="1">
    <location>
        <begin position="814"/>
        <end position="858"/>
    </location>
</feature>
<feature type="compositionally biased region" description="Low complexity" evidence="1">
    <location>
        <begin position="513"/>
        <end position="525"/>
    </location>
</feature>
<name>A0AAD3DQC8_9CHLO</name>
<accession>A0AAD3DQC8</accession>
<feature type="region of interest" description="Disordered" evidence="1">
    <location>
        <begin position="368"/>
        <end position="664"/>
    </location>
</feature>
<dbReference type="PROSITE" id="PS51644">
    <property type="entry name" value="HTH_OST"/>
    <property type="match status" value="1"/>
</dbReference>
<feature type="compositionally biased region" description="Basic and acidic residues" evidence="1">
    <location>
        <begin position="382"/>
        <end position="399"/>
    </location>
</feature>
<dbReference type="InterPro" id="IPR028938">
    <property type="entry name" value="Rsf1-like"/>
</dbReference>
<feature type="compositionally biased region" description="Acidic residues" evidence="1">
    <location>
        <begin position="625"/>
        <end position="643"/>
    </location>
</feature>